<organism evidence="1 2">
    <name type="scientific">Pistacia integerrima</name>
    <dbReference type="NCBI Taxonomy" id="434235"/>
    <lineage>
        <taxon>Eukaryota</taxon>
        <taxon>Viridiplantae</taxon>
        <taxon>Streptophyta</taxon>
        <taxon>Embryophyta</taxon>
        <taxon>Tracheophyta</taxon>
        <taxon>Spermatophyta</taxon>
        <taxon>Magnoliopsida</taxon>
        <taxon>eudicotyledons</taxon>
        <taxon>Gunneridae</taxon>
        <taxon>Pentapetalae</taxon>
        <taxon>rosids</taxon>
        <taxon>malvids</taxon>
        <taxon>Sapindales</taxon>
        <taxon>Anacardiaceae</taxon>
        <taxon>Pistacia</taxon>
    </lineage>
</organism>
<name>A0ACC0X064_9ROSI</name>
<dbReference type="EMBL" id="CM047750">
    <property type="protein sequence ID" value="KAJ0006954.1"/>
    <property type="molecule type" value="Genomic_DNA"/>
</dbReference>
<gene>
    <name evidence="1" type="ORF">Pint_29887</name>
</gene>
<accession>A0ACC0X064</accession>
<reference evidence="2" key="1">
    <citation type="journal article" date="2023" name="G3 (Bethesda)">
        <title>Genome assembly and association tests identify interacting loci associated with vigor, precocity, and sex in interspecific pistachio rootstocks.</title>
        <authorList>
            <person name="Palmer W."/>
            <person name="Jacygrad E."/>
            <person name="Sagayaradj S."/>
            <person name="Cavanaugh K."/>
            <person name="Han R."/>
            <person name="Bertier L."/>
            <person name="Beede B."/>
            <person name="Kafkas S."/>
            <person name="Golino D."/>
            <person name="Preece J."/>
            <person name="Michelmore R."/>
        </authorList>
    </citation>
    <scope>NUCLEOTIDE SEQUENCE [LARGE SCALE GENOMIC DNA]</scope>
</reference>
<evidence type="ECO:0000313" key="1">
    <source>
        <dbReference type="EMBL" id="KAJ0006954.1"/>
    </source>
</evidence>
<protein>
    <submittedName>
        <fullName evidence="1">Uncharacterized protein</fullName>
    </submittedName>
</protein>
<keyword evidence="2" id="KW-1185">Reference proteome</keyword>
<proteinExistence type="predicted"/>
<sequence length="793" mass="89208">MNLVVGSSWSPLQFPSSSLCSQSSVFLYARNAETKRRNRVSTMASLRQDDFDENVSNKRRAVLLVGISVLPFLKLRATALEGLVTNPRTNSRSKLGPPPNPTISGNQETRGILPEESVLNAPVESQKSELPLQRDPPSNPFLSLLNALGIFGTAVLAPLYALTQKDKKASVATIESMKNRLSEKEASILSLKKEFESKLQKEQEERTKLLKTAKEEQQVLMNQLNSANSTITGLGQELKNEKKLIEELKVQIDSLQSSLLKAGEDKSAVEEKLKEKLDSIEALQDRVNLLSLELQDKNDSVQQFRSSLAEKEMELKNLNSIYKQTKDELVKAEAEVKGLRDELLKNKKELELRSTLVDELNATVSSLIVETDDSKRKIDDVQKEYDDLKLSSEKKAAFEAKLLGETEEELHELKEKHELAQNEVRGSQTTIAKLTQEKDDLKKMLDVELSNVENLKRELATTQETLGKTRNEASDLENQLVQSTNLCSGLESEISRVKADFAEIRETFQKSLDEAKQSSEVLASELTASKELLKKTSEELQIVTHQLAAATENRNSLQKELVDIYKKAEATANDLKEEKNVVASLNNELQALEKQILKDKEARKSLEIDLEEATKSLDDMNRNVLTLSRDLDNANSHISSLKDEKEVLYKSLTEQKNVAQEARENMEDAHNLVMRLGQERDSLDKKAKKLEEELGSAKGEVLRLRSKINSSKLLVNDQHPQKSEEENNFPDTTKRTGRRRKDGSTNSDDEDNDTNTAKRTGRRRKDDLSNSDDEDNVTVAAKRTGRRRKASSE</sequence>
<evidence type="ECO:0000313" key="2">
    <source>
        <dbReference type="Proteomes" id="UP001163603"/>
    </source>
</evidence>
<dbReference type="Proteomes" id="UP001163603">
    <property type="component" value="Chromosome 15"/>
</dbReference>
<comment type="caution">
    <text evidence="1">The sequence shown here is derived from an EMBL/GenBank/DDBJ whole genome shotgun (WGS) entry which is preliminary data.</text>
</comment>